<feature type="compositionally biased region" description="Basic residues" evidence="1">
    <location>
        <begin position="34"/>
        <end position="45"/>
    </location>
</feature>
<comment type="caution">
    <text evidence="2">The sequence shown here is derived from an EMBL/GenBank/DDBJ whole genome shotgun (WGS) entry which is preliminary data.</text>
</comment>
<feature type="region of interest" description="Disordered" evidence="1">
    <location>
        <begin position="17"/>
        <end position="45"/>
    </location>
</feature>
<dbReference type="Proteomes" id="UP001488838">
    <property type="component" value="Unassembled WGS sequence"/>
</dbReference>
<evidence type="ECO:0008006" key="4">
    <source>
        <dbReference type="Google" id="ProtNLM"/>
    </source>
</evidence>
<proteinExistence type="predicted"/>
<evidence type="ECO:0000256" key="1">
    <source>
        <dbReference type="SAM" id="MobiDB-lite"/>
    </source>
</evidence>
<dbReference type="EMBL" id="JBBHLL010000109">
    <property type="protein sequence ID" value="KAK7815797.1"/>
    <property type="molecule type" value="Genomic_DNA"/>
</dbReference>
<accession>A0AAW0IN27</accession>
<organism evidence="2 3">
    <name type="scientific">Myodes glareolus</name>
    <name type="common">Bank vole</name>
    <name type="synonym">Clethrionomys glareolus</name>
    <dbReference type="NCBI Taxonomy" id="447135"/>
    <lineage>
        <taxon>Eukaryota</taxon>
        <taxon>Metazoa</taxon>
        <taxon>Chordata</taxon>
        <taxon>Craniata</taxon>
        <taxon>Vertebrata</taxon>
        <taxon>Euteleostomi</taxon>
        <taxon>Mammalia</taxon>
        <taxon>Eutheria</taxon>
        <taxon>Euarchontoglires</taxon>
        <taxon>Glires</taxon>
        <taxon>Rodentia</taxon>
        <taxon>Myomorpha</taxon>
        <taxon>Muroidea</taxon>
        <taxon>Cricetidae</taxon>
        <taxon>Arvicolinae</taxon>
        <taxon>Myodes</taxon>
    </lineage>
</organism>
<gene>
    <name evidence="2" type="ORF">U0070_025257</name>
</gene>
<reference evidence="2 3" key="1">
    <citation type="journal article" date="2023" name="bioRxiv">
        <title>Conserved and derived expression patterns and positive selection on dental genes reveal complex evolutionary context of ever-growing rodent molars.</title>
        <authorList>
            <person name="Calamari Z.T."/>
            <person name="Song A."/>
            <person name="Cohen E."/>
            <person name="Akter M."/>
            <person name="Roy R.D."/>
            <person name="Hallikas O."/>
            <person name="Christensen M.M."/>
            <person name="Li P."/>
            <person name="Marangoni P."/>
            <person name="Jernvall J."/>
            <person name="Klein O.D."/>
        </authorList>
    </citation>
    <scope>NUCLEOTIDE SEQUENCE [LARGE SCALE GENOMIC DNA]</scope>
    <source>
        <strain evidence="2">V071</strain>
    </source>
</reference>
<evidence type="ECO:0000313" key="2">
    <source>
        <dbReference type="EMBL" id="KAK7815797.1"/>
    </source>
</evidence>
<keyword evidence="3" id="KW-1185">Reference proteome</keyword>
<evidence type="ECO:0000313" key="3">
    <source>
        <dbReference type="Proteomes" id="UP001488838"/>
    </source>
</evidence>
<sequence length="45" mass="5125">MGRGLPRTGEVTERWQLRGMGPPGALPGVTDRGRRPRHCRWSRKV</sequence>
<name>A0AAW0IN27_MYOGA</name>
<protein>
    <recommendedName>
        <fullName evidence="4">MHC class I antigen</fullName>
    </recommendedName>
</protein>
<dbReference type="AlphaFoldDB" id="A0AAW0IN27"/>